<feature type="domain" description="MacB-like periplasmic core" evidence="9">
    <location>
        <begin position="27"/>
        <end position="208"/>
    </location>
</feature>
<dbReference type="GO" id="GO:0098797">
    <property type="term" value="C:plasma membrane protein complex"/>
    <property type="evidence" value="ECO:0007669"/>
    <property type="project" value="TreeGrafter"/>
</dbReference>
<dbReference type="Pfam" id="PF02687">
    <property type="entry name" value="FtsX"/>
    <property type="match status" value="1"/>
</dbReference>
<evidence type="ECO:0000256" key="5">
    <source>
        <dbReference type="ARBA" id="ARBA00022989"/>
    </source>
</evidence>
<evidence type="ECO:0000256" key="2">
    <source>
        <dbReference type="ARBA" id="ARBA00005236"/>
    </source>
</evidence>
<feature type="transmembrane region" description="Helical" evidence="7">
    <location>
        <begin position="266"/>
        <end position="291"/>
    </location>
</feature>
<evidence type="ECO:0000256" key="3">
    <source>
        <dbReference type="ARBA" id="ARBA00022475"/>
    </source>
</evidence>
<dbReference type="InterPro" id="IPR051447">
    <property type="entry name" value="Lipoprotein-release_system"/>
</dbReference>
<evidence type="ECO:0000256" key="4">
    <source>
        <dbReference type="ARBA" id="ARBA00022692"/>
    </source>
</evidence>
<accession>A0A7H1AZS9</accession>
<feature type="transmembrane region" description="Helical" evidence="7">
    <location>
        <begin position="25"/>
        <end position="44"/>
    </location>
</feature>
<keyword evidence="3" id="KW-1003">Cell membrane</keyword>
<dbReference type="InterPro" id="IPR003838">
    <property type="entry name" value="ABC3_permease_C"/>
</dbReference>
<evidence type="ECO:0000259" key="8">
    <source>
        <dbReference type="Pfam" id="PF02687"/>
    </source>
</evidence>
<feature type="transmembrane region" description="Helical" evidence="7">
    <location>
        <begin position="366"/>
        <end position="385"/>
    </location>
</feature>
<evidence type="ECO:0000256" key="6">
    <source>
        <dbReference type="ARBA" id="ARBA00023136"/>
    </source>
</evidence>
<evidence type="ECO:0000313" key="10">
    <source>
        <dbReference type="EMBL" id="QNS01984.1"/>
    </source>
</evidence>
<evidence type="ECO:0000256" key="7">
    <source>
        <dbReference type="SAM" id="Phobius"/>
    </source>
</evidence>
<comment type="subcellular location">
    <subcellularLocation>
        <location evidence="1">Cell membrane</location>
        <topology evidence="1">Multi-pass membrane protein</topology>
    </subcellularLocation>
</comment>
<dbReference type="GO" id="GO:0044874">
    <property type="term" value="P:lipoprotein localization to outer membrane"/>
    <property type="evidence" value="ECO:0007669"/>
    <property type="project" value="TreeGrafter"/>
</dbReference>
<keyword evidence="6 7" id="KW-0472">Membrane</keyword>
<proteinExistence type="inferred from homology"/>
<organism evidence="10 11">
    <name type="scientific">Buchnera aphidicola</name>
    <name type="common">Pentalonia nigronervosa</name>
    <dbReference type="NCBI Taxonomy" id="1309793"/>
    <lineage>
        <taxon>Bacteria</taxon>
        <taxon>Pseudomonadati</taxon>
        <taxon>Pseudomonadota</taxon>
        <taxon>Gammaproteobacteria</taxon>
        <taxon>Enterobacterales</taxon>
        <taxon>Erwiniaceae</taxon>
        <taxon>Buchnera</taxon>
    </lineage>
</organism>
<reference evidence="10 11" key="1">
    <citation type="submission" date="2020-09" db="EMBL/GenBank/DDBJ databases">
        <title>Genome sequence of the banana aphid, Pentalonia nigronervosa Coquerel (Hemiptera: Aphididae) and its symbionts.</title>
        <authorList>
            <person name="Mathers T.C."/>
            <person name="Mugford S.T."/>
            <person name="Hogenhout S.A."/>
            <person name="Tripathi L."/>
        </authorList>
    </citation>
    <scope>NUCLEOTIDE SEQUENCE [LARGE SCALE GENOMIC DNA]</scope>
    <source>
        <strain evidence="10">Ba4</strain>
    </source>
</reference>
<feature type="domain" description="ABC3 transporter permease C-terminal" evidence="8">
    <location>
        <begin position="268"/>
        <end position="392"/>
    </location>
</feature>
<dbReference type="PANTHER" id="PTHR30489">
    <property type="entry name" value="LIPOPROTEIN-RELEASING SYSTEM TRANSMEMBRANE PROTEIN LOLE"/>
    <property type="match status" value="1"/>
</dbReference>
<evidence type="ECO:0000313" key="11">
    <source>
        <dbReference type="Proteomes" id="UP000516346"/>
    </source>
</evidence>
<protein>
    <submittedName>
        <fullName evidence="10">ABC transporter permease</fullName>
    </submittedName>
</protein>
<gene>
    <name evidence="10" type="ORF">ICW73_00745</name>
</gene>
<evidence type="ECO:0000259" key="9">
    <source>
        <dbReference type="Pfam" id="PF12704"/>
    </source>
</evidence>
<evidence type="ECO:0000256" key="1">
    <source>
        <dbReference type="ARBA" id="ARBA00004651"/>
    </source>
</evidence>
<dbReference type="AlphaFoldDB" id="A0A7H1AZS9"/>
<sequence>MHKPLFVFISFNFLWNANFSRFQKIITFLSIIGITISIFSIIIISSMMNGFENYFETNVLSFIPHAVITNKIKYVNKSQFPKKILKHMDIKKISDFITKEAIVQSNQGVFSAKIFGIDSSNYNNIESYNIKHVFSKISSGKNNSIIDEMLAKKLKIKIGDKIKLIILSNEKNCFLGNIFNQKSFTVTEIFSISNPINAYQIFINKNDCMKFFHYAQNYISGWRLWLKNPISTDVNNKTHFKHHLFISDWKSKKSELFNSMKIEKHVMIILFFLVVIVAIFNIVITLFLFIIEKQNTIAILKTQGLSSRNIMLTFFMLGMNFTIIGNVLGTIISIFLILQHHFLEFFLHVIFGNINIPILVSPWQIFYINIISMIITVIFILYPSWKATKIQPAKILTYE</sequence>
<dbReference type="EMBL" id="CP061275">
    <property type="protein sequence ID" value="QNS01984.1"/>
    <property type="molecule type" value="Genomic_DNA"/>
</dbReference>
<dbReference type="InterPro" id="IPR025857">
    <property type="entry name" value="MacB_PCD"/>
</dbReference>
<keyword evidence="5 7" id="KW-1133">Transmembrane helix</keyword>
<dbReference type="Proteomes" id="UP000516346">
    <property type="component" value="Chromosome"/>
</dbReference>
<name>A0A7H1AZS9_9GAMM</name>
<feature type="transmembrane region" description="Helical" evidence="7">
    <location>
        <begin position="311"/>
        <end position="335"/>
    </location>
</feature>
<dbReference type="Pfam" id="PF12704">
    <property type="entry name" value="MacB_PCD"/>
    <property type="match status" value="1"/>
</dbReference>
<dbReference type="PANTHER" id="PTHR30489:SF0">
    <property type="entry name" value="LIPOPROTEIN-RELEASING SYSTEM TRANSMEMBRANE PROTEIN LOLE"/>
    <property type="match status" value="1"/>
</dbReference>
<keyword evidence="4 7" id="KW-0812">Transmembrane</keyword>
<comment type="similarity">
    <text evidence="2">Belongs to the ABC-4 integral membrane protein family. LolC/E subfamily.</text>
</comment>